<dbReference type="Proteomes" id="UP001283361">
    <property type="component" value="Unassembled WGS sequence"/>
</dbReference>
<evidence type="ECO:0000313" key="3">
    <source>
        <dbReference type="Proteomes" id="UP001283361"/>
    </source>
</evidence>
<feature type="region of interest" description="Disordered" evidence="1">
    <location>
        <begin position="1"/>
        <end position="39"/>
    </location>
</feature>
<dbReference type="EMBL" id="JAWDGP010001628">
    <property type="protein sequence ID" value="KAK3789809.1"/>
    <property type="molecule type" value="Genomic_DNA"/>
</dbReference>
<sequence length="131" mass="14187">MVTSQESRSQLALPRPGGGRSCYQVPRPGAAGASRQAGSKAVKQVLRHALRISQNSEKTRDGVREAGSRCSRQNLPIVYKLTRARQQPDGLGMVDTTCAKKRMTTVSTPGTIHNARVCSENMPARKPLTTD</sequence>
<evidence type="ECO:0000313" key="2">
    <source>
        <dbReference type="EMBL" id="KAK3789809.1"/>
    </source>
</evidence>
<name>A0AAE1E0J5_9GAST</name>
<accession>A0AAE1E0J5</accession>
<comment type="caution">
    <text evidence="2">The sequence shown here is derived from an EMBL/GenBank/DDBJ whole genome shotgun (WGS) entry which is preliminary data.</text>
</comment>
<evidence type="ECO:0000256" key="1">
    <source>
        <dbReference type="SAM" id="MobiDB-lite"/>
    </source>
</evidence>
<gene>
    <name evidence="2" type="ORF">RRG08_036102</name>
</gene>
<organism evidence="2 3">
    <name type="scientific">Elysia crispata</name>
    <name type="common">lettuce slug</name>
    <dbReference type="NCBI Taxonomy" id="231223"/>
    <lineage>
        <taxon>Eukaryota</taxon>
        <taxon>Metazoa</taxon>
        <taxon>Spiralia</taxon>
        <taxon>Lophotrochozoa</taxon>
        <taxon>Mollusca</taxon>
        <taxon>Gastropoda</taxon>
        <taxon>Heterobranchia</taxon>
        <taxon>Euthyneura</taxon>
        <taxon>Panpulmonata</taxon>
        <taxon>Sacoglossa</taxon>
        <taxon>Placobranchoidea</taxon>
        <taxon>Plakobranchidae</taxon>
        <taxon>Elysia</taxon>
    </lineage>
</organism>
<keyword evidence="3" id="KW-1185">Reference proteome</keyword>
<dbReference type="AlphaFoldDB" id="A0AAE1E0J5"/>
<proteinExistence type="predicted"/>
<feature type="compositionally biased region" description="Polar residues" evidence="1">
    <location>
        <begin position="1"/>
        <end position="10"/>
    </location>
</feature>
<protein>
    <submittedName>
        <fullName evidence="2">Uncharacterized protein</fullName>
    </submittedName>
</protein>
<reference evidence="2" key="1">
    <citation type="journal article" date="2023" name="G3 (Bethesda)">
        <title>A reference genome for the long-term kleptoplast-retaining sea slug Elysia crispata morphotype clarki.</title>
        <authorList>
            <person name="Eastman K.E."/>
            <person name="Pendleton A.L."/>
            <person name="Shaikh M.A."/>
            <person name="Suttiyut T."/>
            <person name="Ogas R."/>
            <person name="Tomko P."/>
            <person name="Gavelis G."/>
            <person name="Widhalm J.R."/>
            <person name="Wisecaver J.H."/>
        </authorList>
    </citation>
    <scope>NUCLEOTIDE SEQUENCE</scope>
    <source>
        <strain evidence="2">ECLA1</strain>
    </source>
</reference>